<reference evidence="1 2" key="1">
    <citation type="journal article" date="2025" name="Anaerobe">
        <title>Description of Anaerococcus kampingiae sp. nov., Anaerococcus groningensis sp. nov., Anaerococcus martiniensis sp. nov., and Anaerococcus cruorum sp. nov., isolated from human clinical specimens.</title>
        <authorList>
            <person name="Boiten K.E."/>
            <person name="Meijer J."/>
            <person name="van Wezel E.M."/>
            <person name="Veloo A.C.M."/>
        </authorList>
    </citation>
    <scope>NUCLEOTIDE SEQUENCE [LARGE SCALE GENOMIC DNA]</scope>
    <source>
        <strain evidence="1 2">ENR1039</strain>
    </source>
</reference>
<evidence type="ECO:0000313" key="2">
    <source>
        <dbReference type="Proteomes" id="UP001638015"/>
    </source>
</evidence>
<sequence>MYKDNKLTSIRLIKSEKKFVGLPDINVYADFPIEVLDNAKYFYETEEEFVFYIEHPPLDDVIVADLEIILKGNLQIEKVLIEKQYYYFTQEDNVVNISLTFDNLPLKTSTLSVHTLIRKEGQTMRIEHNQNSRYVGLYKEYPELQIKAVLHYMFACWEILNISEIASSVSEDKVGHFAILGFETNNALHPDFPPHWHLILRWPYRVGSQAPHIYVDQSGRNVKNTSSIDAIPHFRAEFGPEEWMDLVDMYGEKRLAIKVDNDGGYTLRANNQDYKVSPFFENQVKVSINKNPLFSLNITDDSENGLLRAKYEYSSKINYMELHYDKYTGEIQEINEWSE</sequence>
<dbReference type="EMBL" id="JBGMEH010000002">
    <property type="protein sequence ID" value="MFO3715673.1"/>
    <property type="molecule type" value="Genomic_DNA"/>
</dbReference>
<organism evidence="1 2">
    <name type="scientific">Anaerococcus cruorum</name>
    <dbReference type="NCBI Taxonomy" id="3115617"/>
    <lineage>
        <taxon>Bacteria</taxon>
        <taxon>Bacillati</taxon>
        <taxon>Bacillota</taxon>
        <taxon>Tissierellia</taxon>
        <taxon>Tissierellales</taxon>
        <taxon>Peptoniphilaceae</taxon>
        <taxon>Anaerococcus</taxon>
    </lineage>
</organism>
<dbReference type="Proteomes" id="UP001638015">
    <property type="component" value="Unassembled WGS sequence"/>
</dbReference>
<keyword evidence="2" id="KW-1185">Reference proteome</keyword>
<protein>
    <submittedName>
        <fullName evidence="1">Uncharacterized protein</fullName>
    </submittedName>
</protein>
<dbReference type="RefSeq" id="WP_410032495.1">
    <property type="nucleotide sequence ID" value="NZ_JBGMEH010000002.1"/>
</dbReference>
<evidence type="ECO:0000313" key="1">
    <source>
        <dbReference type="EMBL" id="MFO3715673.1"/>
    </source>
</evidence>
<accession>A0ABW9MV20</accession>
<proteinExistence type="predicted"/>
<name>A0ABW9MV20_9FIRM</name>
<comment type="caution">
    <text evidence="1">The sequence shown here is derived from an EMBL/GenBank/DDBJ whole genome shotgun (WGS) entry which is preliminary data.</text>
</comment>
<gene>
    <name evidence="1" type="ORF">ACCQ40_02575</name>
</gene>